<dbReference type="Gene3D" id="3.30.1370.130">
    <property type="match status" value="1"/>
</dbReference>
<evidence type="ECO:0000259" key="6">
    <source>
        <dbReference type="Pfam" id="PF00263"/>
    </source>
</evidence>
<organism evidence="7 8">
    <name type="scientific">Methylophaga marina</name>
    <dbReference type="NCBI Taxonomy" id="45495"/>
    <lineage>
        <taxon>Bacteria</taxon>
        <taxon>Pseudomonadati</taxon>
        <taxon>Pseudomonadota</taxon>
        <taxon>Gammaproteobacteria</taxon>
        <taxon>Thiotrichales</taxon>
        <taxon>Piscirickettsiaceae</taxon>
        <taxon>Methylophaga</taxon>
    </lineage>
</organism>
<dbReference type="Pfam" id="PF11920">
    <property type="entry name" value="DUF3438"/>
    <property type="match status" value="1"/>
</dbReference>
<dbReference type="InterPro" id="IPR021844">
    <property type="entry name" value="Integr_conj_element_PFL4704"/>
</dbReference>
<dbReference type="InterPro" id="IPR050810">
    <property type="entry name" value="Bact_Secretion_Sys_Channel"/>
</dbReference>
<dbReference type="PANTHER" id="PTHR30332:SF24">
    <property type="entry name" value="SECRETIN GSPD-RELATED"/>
    <property type="match status" value="1"/>
</dbReference>
<keyword evidence="8" id="KW-1185">Reference proteome</keyword>
<feature type="domain" description="Type II/III secretion system secretin-like" evidence="6">
    <location>
        <begin position="338"/>
        <end position="520"/>
    </location>
</feature>
<reference evidence="7 8" key="1">
    <citation type="journal article" date="2019" name="Int. J. Syst. Evol. Microbiol.">
        <title>The Global Catalogue of Microorganisms (GCM) 10K type strain sequencing project: providing services to taxonomists for standard genome sequencing and annotation.</title>
        <authorList>
            <consortium name="The Broad Institute Genomics Platform"/>
            <consortium name="The Broad Institute Genome Sequencing Center for Infectious Disease"/>
            <person name="Wu L."/>
            <person name="Ma J."/>
        </authorList>
    </citation>
    <scope>NUCLEOTIDE SEQUENCE [LARGE SCALE GENOMIC DNA]</scope>
    <source>
        <strain evidence="7 8">JCM 6886</strain>
    </source>
</reference>
<evidence type="ECO:0000313" key="8">
    <source>
        <dbReference type="Proteomes" id="UP001501476"/>
    </source>
</evidence>
<dbReference type="Pfam" id="PF00263">
    <property type="entry name" value="Secretin"/>
    <property type="match status" value="1"/>
</dbReference>
<accession>A0ABN0TET6</accession>
<dbReference type="InterPro" id="IPR001775">
    <property type="entry name" value="GspD/PilQ"/>
</dbReference>
<comment type="subcellular location">
    <subcellularLocation>
        <location evidence="1">Membrane</location>
    </subcellularLocation>
</comment>
<evidence type="ECO:0000256" key="5">
    <source>
        <dbReference type="SAM" id="MobiDB-lite"/>
    </source>
</evidence>
<evidence type="ECO:0000256" key="4">
    <source>
        <dbReference type="RuleBase" id="RU004003"/>
    </source>
</evidence>
<evidence type="ECO:0000256" key="1">
    <source>
        <dbReference type="ARBA" id="ARBA00004370"/>
    </source>
</evidence>
<gene>
    <name evidence="7" type="ORF">GCM10008964_09350</name>
</gene>
<dbReference type="PANTHER" id="PTHR30332">
    <property type="entry name" value="PROBABLE GENERAL SECRETION PATHWAY PROTEIN D"/>
    <property type="match status" value="1"/>
</dbReference>
<name>A0ABN0TET6_9GAMM</name>
<evidence type="ECO:0000256" key="2">
    <source>
        <dbReference type="ARBA" id="ARBA00022729"/>
    </source>
</evidence>
<evidence type="ECO:0000313" key="7">
    <source>
        <dbReference type="EMBL" id="GAA0219876.1"/>
    </source>
</evidence>
<dbReference type="Proteomes" id="UP001501476">
    <property type="component" value="Unassembled WGS sequence"/>
</dbReference>
<sequence length="696" mass="77574">MIRLRFWARLTTAILFYFLYMSFGHAAAKISEIEYSDTQLIDVIRTLSELSDSNIIATPDATEKRVTIHLKNTTVLDAVKSICRISDLWYRYDDDTNTYRIMTREEYSQDLIVRESDHIEVFTLLNANVQIVAEAIEDLYGQRVLLSLGREPGERTISGGGSRSGRSGSNSVRNSRSLSGGGGRNNNLIAAGSQIGQSDLTVDQLAQLTQPNAQGVMSNVLDNETLQQVTVQAQPIYVTVNNEHNMIIVRTDDKRVIQSITSLVKRMDIPVPQVMLEMKILNVLLGEDFNSIFNFELQPSGSNQSQQPVLIGNNALPNTGTFVYEFLNSRLRANIEFLERNNRLKVLSNPMVVASNHREAELFIGQEAVLTRGFTFQSATIANGIVVSPAYVETETELEEIGITLRITPRINSDKTVELEIEQESSSIVNGGGSIPIVDDSGNALELPIDTIDTSRLTGTVMAKDNLTVAIGGLIRTSKNNQQRQVPVLGEIPVLGRLFRSTTESEEESETVLLITPRIINTPEQSENIRQTDNAFYKGYNREFPEPPPLPNQFIGDGLFIDTRHISPEPSQTQLFQEMQAYASKTIALPMIERVENNLYEPISIISIAAGLFNDPAIKTVPKASWKRGNYYITVISLFNRSNKVVELNGQKVNGQWLKSWIDTDALSPASQKGSSTYLYLLSEKPFNEMLTPLLN</sequence>
<dbReference type="InterPro" id="IPR004846">
    <property type="entry name" value="T2SS/T3SS_dom"/>
</dbReference>
<comment type="similarity">
    <text evidence="4">Belongs to the bacterial secretin family.</text>
</comment>
<evidence type="ECO:0000256" key="3">
    <source>
        <dbReference type="ARBA" id="ARBA00023136"/>
    </source>
</evidence>
<comment type="caution">
    <text evidence="7">The sequence shown here is derived from an EMBL/GenBank/DDBJ whole genome shotgun (WGS) entry which is preliminary data.</text>
</comment>
<dbReference type="EMBL" id="BAAADG010000003">
    <property type="protein sequence ID" value="GAA0219876.1"/>
    <property type="molecule type" value="Genomic_DNA"/>
</dbReference>
<feature type="region of interest" description="Disordered" evidence="5">
    <location>
        <begin position="152"/>
        <end position="184"/>
    </location>
</feature>
<dbReference type="PRINTS" id="PR00811">
    <property type="entry name" value="BCTERIALGSPD"/>
</dbReference>
<keyword evidence="3" id="KW-0472">Membrane</keyword>
<protein>
    <recommendedName>
        <fullName evidence="6">Type II/III secretion system secretin-like domain-containing protein</fullName>
    </recommendedName>
</protein>
<keyword evidence="2" id="KW-0732">Signal</keyword>
<feature type="compositionally biased region" description="Low complexity" evidence="5">
    <location>
        <begin position="164"/>
        <end position="178"/>
    </location>
</feature>
<proteinExistence type="inferred from homology"/>